<evidence type="ECO:0000313" key="2">
    <source>
        <dbReference type="EMBL" id="CBH16777.1"/>
    </source>
</evidence>
<dbReference type="KEGG" id="tbg:TbgDal_X18800"/>
<evidence type="ECO:0000313" key="3">
    <source>
        <dbReference type="Proteomes" id="UP000002316"/>
    </source>
</evidence>
<gene>
    <name evidence="2" type="ORF">TbgDal_X18800</name>
</gene>
<dbReference type="AlphaFoldDB" id="D0A0L9"/>
<dbReference type="RefSeq" id="XP_011779041.1">
    <property type="nucleotide sequence ID" value="XM_011780739.1"/>
</dbReference>
<protein>
    <submittedName>
        <fullName evidence="2">Uncharacterized protein</fullName>
    </submittedName>
</protein>
<organism evidence="2 3">
    <name type="scientific">Trypanosoma brucei gambiense (strain MHOM/CI/86/DAL972)</name>
    <dbReference type="NCBI Taxonomy" id="679716"/>
    <lineage>
        <taxon>Eukaryota</taxon>
        <taxon>Discoba</taxon>
        <taxon>Euglenozoa</taxon>
        <taxon>Kinetoplastea</taxon>
        <taxon>Metakinetoplastina</taxon>
        <taxon>Trypanosomatida</taxon>
        <taxon>Trypanosomatidae</taxon>
        <taxon>Trypanosoma</taxon>
    </lineage>
</organism>
<sequence length="124" mass="14298">MYVEVTKPTKVIADDLHYASLDIFAVCHLCFGRFFCFFSRSHRRNRRNYFRYSVKSYLEQGSKGNLYKICQVGSRGTWSESMISTNTAPSVREVKAKSENKYFCISGRVASPRYGSKDFGSFLL</sequence>
<keyword evidence="1" id="KW-0812">Transmembrane</keyword>
<proteinExistence type="predicted"/>
<dbReference type="GeneID" id="23865132"/>
<name>D0A0L9_TRYB9</name>
<evidence type="ECO:0000256" key="1">
    <source>
        <dbReference type="SAM" id="Phobius"/>
    </source>
</evidence>
<dbReference type="Proteomes" id="UP000002316">
    <property type="component" value="Chromosome 10"/>
</dbReference>
<dbReference type="EMBL" id="FN554973">
    <property type="protein sequence ID" value="CBH16777.1"/>
    <property type="molecule type" value="Genomic_DNA"/>
</dbReference>
<reference evidence="3" key="1">
    <citation type="journal article" date="2010" name="PLoS Negl. Trop. Dis.">
        <title>The genome sequence of Trypanosoma brucei gambiense, causative agent of chronic human african trypanosomiasis.</title>
        <authorList>
            <person name="Jackson A.P."/>
            <person name="Sanders M."/>
            <person name="Berry A."/>
            <person name="McQuillan J."/>
            <person name="Aslett M.A."/>
            <person name="Quail M.A."/>
            <person name="Chukualim B."/>
            <person name="Capewell P."/>
            <person name="MacLeod A."/>
            <person name="Melville S.E."/>
            <person name="Gibson W."/>
            <person name="Barry J.D."/>
            <person name="Berriman M."/>
            <person name="Hertz-Fowler C."/>
        </authorList>
    </citation>
    <scope>NUCLEOTIDE SEQUENCE [LARGE SCALE GENOMIC DNA]</scope>
    <source>
        <strain evidence="3">MHOM/CI/86/DAL972</strain>
    </source>
</reference>
<accession>D0A0L9</accession>
<keyword evidence="1" id="KW-0472">Membrane</keyword>
<feature type="transmembrane region" description="Helical" evidence="1">
    <location>
        <begin position="16"/>
        <end position="38"/>
    </location>
</feature>
<keyword evidence="1" id="KW-1133">Transmembrane helix</keyword>